<evidence type="ECO:0000256" key="2">
    <source>
        <dbReference type="ARBA" id="ARBA00022692"/>
    </source>
</evidence>
<keyword evidence="2 6" id="KW-0812">Transmembrane</keyword>
<keyword evidence="9" id="KW-1185">Reference proteome</keyword>
<evidence type="ECO:0000313" key="9">
    <source>
        <dbReference type="Proteomes" id="UP001190700"/>
    </source>
</evidence>
<dbReference type="PANTHER" id="PTHR10877:SF183">
    <property type="entry name" value="AT14535P-RELATED"/>
    <property type="match status" value="1"/>
</dbReference>
<evidence type="ECO:0000256" key="5">
    <source>
        <dbReference type="SAM" id="MobiDB-lite"/>
    </source>
</evidence>
<dbReference type="Proteomes" id="UP001190700">
    <property type="component" value="Unassembled WGS sequence"/>
</dbReference>
<reference evidence="8 9" key="1">
    <citation type="journal article" date="2015" name="Genome Biol. Evol.">
        <title>Comparative Genomics of a Bacterivorous Green Alga Reveals Evolutionary Causalities and Consequences of Phago-Mixotrophic Mode of Nutrition.</title>
        <authorList>
            <person name="Burns J.A."/>
            <person name="Paasch A."/>
            <person name="Narechania A."/>
            <person name="Kim E."/>
        </authorList>
    </citation>
    <scope>NUCLEOTIDE SEQUENCE [LARGE SCALE GENOMIC DNA]</scope>
    <source>
        <strain evidence="8 9">PLY_AMNH</strain>
    </source>
</reference>
<keyword evidence="4 6" id="KW-0472">Membrane</keyword>
<feature type="transmembrane region" description="Helical" evidence="6">
    <location>
        <begin position="1345"/>
        <end position="1367"/>
    </location>
</feature>
<dbReference type="PANTHER" id="PTHR10877">
    <property type="entry name" value="POLYCYSTIN FAMILY MEMBER"/>
    <property type="match status" value="1"/>
</dbReference>
<protein>
    <recommendedName>
        <fullName evidence="7">Polycystin cation channel PKD1/PKD2 domain-containing protein</fullName>
    </recommendedName>
</protein>
<evidence type="ECO:0000256" key="4">
    <source>
        <dbReference type="ARBA" id="ARBA00023136"/>
    </source>
</evidence>
<dbReference type="InterPro" id="IPR051223">
    <property type="entry name" value="Polycystin"/>
</dbReference>
<comment type="caution">
    <text evidence="8">The sequence shown here is derived from an EMBL/GenBank/DDBJ whole genome shotgun (WGS) entry which is preliminary data.</text>
</comment>
<sequence>MTDIERDIFTAAVTLKLADSSGLNYADVVITSMYDGSIVVVFEMTFAAETEAQAFAALLETPDAVFDGSTVFEETYGSVSSSNIQVVQGSLYPLPPPPYPPQPPPMPQPPSPTPPPPVPLRQTAAGDACELPFTLQGLEYTDCVYVSDAASLGITLSTQPGWRCPTASTIPVASLPPPPHIDFEEGRWILLLRQTLDGIFTTADDWLAGFGDESSSSYSKGSLSDLSQYERSDGQLHFKLLWPSNTDAFVVGPISPETGAWQGSGNTQEWKQMSNPFTSQAVEGYTAVDTPFDWEGGLHLSVSGAMDESFVVGDPPSQYPISELQKDAQWDWEPYMIGLYEPDNLDERKHRRRLLQPSELCTRRSRGTVGVARSVCTSPPPSPPPPGCNILDTETRDVADWGTCVMPQDESVHIEGSDMVAGWHAFELCLRNTSDYVLRGVDKGGDTWDGGHAFVALNGNYVSNNISVDDSGMCWDTAWLYLTNVSTNLEGGLAETLREDLHARGFVGYLSPHARLVADGVNCSEDEVHLTAVVESGDSNQTLSWVIRDSDDVPSLLASRAPGSYADISNKYCLKRNQTFTFDVVDPGGEVGQAMATFDLATELGCENAAHCICDHSTSDISSMGGKQACIDLCLANVSCDFIRIGPLGGCFQLAAEECTSTRTDSSAGETMQKITVSTISSSVAVSLVDENGCKYYESTMSATEGVLESDNFTLESASAACGNIPAFQAEYVTEGWEDCPMRNRVRSYTQASFYARDMAFEVSKYSDDVLPKNTLLSDATTRTTMGVHGLRDFELLVQDWCMQDGAYKIAYYDQRNGAARTSEHDLGAYSSGWDGGSVKFADAYDCLIHTIEFDDTSSGASGDTALAVGPDRDRFTALQSQTTWNSNVQDHCEHKGAAVCPYSDAAVVNSSTYASTAFTSPGDAVLHDEVCRIDACKNHGVELVGVISEAQCCMHVAGDSYKSFTLNRHDMLRTGYIPVSDDSPLVRYLGNQNRLLAGMLLTQTRADTSNCKSRFDELMDVCNTAKTSKQPFGTDAVFLPTSRIYRPFALTAKCCNKSAYTDSCQPPECGDYYGYDELYHREDEEDGSAEEGRPYGFFPYKGKFHVWFDINLDQERATDILTYLEDGLYIDRQTQELEMQLVTYNGELNYFANVLIRFVFGEGGVITISYDIQTVNVEMYMDAKDYIRGAFEVCFMLMVLINLMSEISEMFTIYQETGKISPYFKSAWNYIDLVCISTNVIVGVMWIFFTFNQASSFNMKTRYEVYLNLQAEARWLMESKEQQILQDVIDKFHEVTRMTNFQLLYMTLNGVNSFLLLLRILKLCDFQKRMGLVTRTLAVAASDLLHFFLIMAVVFMSYCFTGHLIFGTIIHDFSTPTLSFFTLFNLMVFGDNSIFEEFKVLDSYLIYPAYLFYVTYSVLVVLILLNFLLAIIMDAFVVVKESAK</sequence>
<feature type="transmembrane region" description="Helical" evidence="6">
    <location>
        <begin position="1228"/>
        <end position="1252"/>
    </location>
</feature>
<feature type="transmembrane region" description="Helical" evidence="6">
    <location>
        <begin position="1190"/>
        <end position="1208"/>
    </location>
</feature>
<dbReference type="EMBL" id="LGRX02031685">
    <property type="protein sequence ID" value="KAK3244587.1"/>
    <property type="molecule type" value="Genomic_DNA"/>
</dbReference>
<gene>
    <name evidence="8" type="ORF">CYMTET_45803</name>
</gene>
<feature type="non-terminal residue" evidence="8">
    <location>
        <position position="1445"/>
    </location>
</feature>
<dbReference type="Pfam" id="PF08016">
    <property type="entry name" value="PKD_channel"/>
    <property type="match status" value="1"/>
</dbReference>
<comment type="subcellular location">
    <subcellularLocation>
        <location evidence="1">Membrane</location>
        <topology evidence="1">Multi-pass membrane protein</topology>
    </subcellularLocation>
</comment>
<evidence type="ECO:0000256" key="3">
    <source>
        <dbReference type="ARBA" id="ARBA00022989"/>
    </source>
</evidence>
<accession>A0AAE0BZH9</accession>
<dbReference type="Gene3D" id="1.10.287.70">
    <property type="match status" value="1"/>
</dbReference>
<evidence type="ECO:0000313" key="8">
    <source>
        <dbReference type="EMBL" id="KAK3244587.1"/>
    </source>
</evidence>
<feature type="region of interest" description="Disordered" evidence="5">
    <location>
        <begin position="92"/>
        <end position="123"/>
    </location>
</feature>
<evidence type="ECO:0000259" key="7">
    <source>
        <dbReference type="Pfam" id="PF08016"/>
    </source>
</evidence>
<evidence type="ECO:0000256" key="6">
    <source>
        <dbReference type="SAM" id="Phobius"/>
    </source>
</evidence>
<organism evidence="8 9">
    <name type="scientific">Cymbomonas tetramitiformis</name>
    <dbReference type="NCBI Taxonomy" id="36881"/>
    <lineage>
        <taxon>Eukaryota</taxon>
        <taxon>Viridiplantae</taxon>
        <taxon>Chlorophyta</taxon>
        <taxon>Pyramimonadophyceae</taxon>
        <taxon>Pyramimonadales</taxon>
        <taxon>Pyramimonadaceae</taxon>
        <taxon>Cymbomonas</taxon>
    </lineage>
</organism>
<evidence type="ECO:0000256" key="1">
    <source>
        <dbReference type="ARBA" id="ARBA00004141"/>
    </source>
</evidence>
<feature type="compositionally biased region" description="Pro residues" evidence="5">
    <location>
        <begin position="93"/>
        <end position="119"/>
    </location>
</feature>
<dbReference type="InterPro" id="IPR013122">
    <property type="entry name" value="PKD1_2_channel"/>
</dbReference>
<name>A0AAE0BZH9_9CHLO</name>
<proteinExistence type="predicted"/>
<feature type="transmembrane region" description="Helical" evidence="6">
    <location>
        <begin position="1411"/>
        <end position="1440"/>
    </location>
</feature>
<keyword evidence="3 6" id="KW-1133">Transmembrane helix</keyword>
<dbReference type="GO" id="GO:0016020">
    <property type="term" value="C:membrane"/>
    <property type="evidence" value="ECO:0007669"/>
    <property type="project" value="UniProtKB-SubCell"/>
</dbReference>
<feature type="transmembrane region" description="Helical" evidence="6">
    <location>
        <begin position="1304"/>
        <end position="1322"/>
    </location>
</feature>
<feature type="domain" description="Polycystin cation channel PKD1/PKD2" evidence="7">
    <location>
        <begin position="1286"/>
        <end position="1440"/>
    </location>
</feature>